<dbReference type="AlphaFoldDB" id="A0A0D0DSK3"/>
<feature type="region of interest" description="Disordered" evidence="1">
    <location>
        <begin position="1"/>
        <end position="24"/>
    </location>
</feature>
<evidence type="ECO:0000313" key="2">
    <source>
        <dbReference type="EMBL" id="KIK96443.1"/>
    </source>
</evidence>
<dbReference type="STRING" id="930991.A0A0D0DSK3"/>
<sequence>MATTTPRSTTKGRKTLQTAVDTNPHSYDRTDPFSAINALRKLLDLLASRIGGCQYKPTPDEHKLSLHLLTIMEPFIGLSPSRRTLTRQPTEILDAIALHVDSKRDLLALALSCHRMYDVISPRHYEYRVICAKVSSVGLWNHLIINRSLARNIRSLEVIDERSSKPLVLPSDITATDTDLESSDDELAMPSKQERYLTSLRSFNWSCNNSPISIDSVWATLMKCQTICDVIISDNLIFGPYTPDKATKATKPKSGPVIQLPGLKAIALKSTRHVFGSTKTPELARISGMVTSCPNLEFLDIGYDHRQGQGQQLPAADDFFLCSRWPSLRSLSLTNFCCSSAHSLEAASIFLGAHVNLEVLHLDLPLDRSTTGGPNLDLPPNSLPKLRELRCGRTIATAILSCPTDSPRPLEVIKGIKLSGSVWDQPFLTSLAACGVTVKRFELAGWNIIDDIRRLVDCVPKLTWLEVSKRTSEARSQPSICRNEGSGKAATPGSVATNVTEWATVFAPLAELTTFIGVKFLYEVSTLTLSTSSPTSLSPSELSRVRKNERVAGVLGNKCPKLRRLDHWEDAEGRVIVLSRDGNEVRWEVKRLKV</sequence>
<protein>
    <recommendedName>
        <fullName evidence="4">F-box domain-containing protein</fullName>
    </recommendedName>
</protein>
<dbReference type="Gene3D" id="3.80.10.10">
    <property type="entry name" value="Ribonuclease Inhibitor"/>
    <property type="match status" value="1"/>
</dbReference>
<reference evidence="2 3" key="1">
    <citation type="submission" date="2014-04" db="EMBL/GenBank/DDBJ databases">
        <authorList>
            <consortium name="DOE Joint Genome Institute"/>
            <person name="Kuo A."/>
            <person name="Kohler A."/>
            <person name="Jargeat P."/>
            <person name="Nagy L.G."/>
            <person name="Floudas D."/>
            <person name="Copeland A."/>
            <person name="Barry K.W."/>
            <person name="Cichocki N."/>
            <person name="Veneault-Fourrey C."/>
            <person name="LaButti K."/>
            <person name="Lindquist E.A."/>
            <person name="Lipzen A."/>
            <person name="Lundell T."/>
            <person name="Morin E."/>
            <person name="Murat C."/>
            <person name="Sun H."/>
            <person name="Tunlid A."/>
            <person name="Henrissat B."/>
            <person name="Grigoriev I.V."/>
            <person name="Hibbett D.S."/>
            <person name="Martin F."/>
            <person name="Nordberg H.P."/>
            <person name="Cantor M.N."/>
            <person name="Hua S.X."/>
        </authorList>
    </citation>
    <scope>NUCLEOTIDE SEQUENCE [LARGE SCALE GENOMIC DNA]</scope>
    <source>
        <strain evidence="2 3">Ve08.2h10</strain>
    </source>
</reference>
<dbReference type="SUPFAM" id="SSF52047">
    <property type="entry name" value="RNI-like"/>
    <property type="match status" value="1"/>
</dbReference>
<evidence type="ECO:0008006" key="4">
    <source>
        <dbReference type="Google" id="ProtNLM"/>
    </source>
</evidence>
<dbReference type="Proteomes" id="UP000054538">
    <property type="component" value="Unassembled WGS sequence"/>
</dbReference>
<proteinExistence type="predicted"/>
<accession>A0A0D0DSK3</accession>
<dbReference type="HOGENOM" id="CLU_020218_0_0_1"/>
<gene>
    <name evidence="2" type="ORF">PAXRUDRAFT_32384</name>
</gene>
<dbReference type="InParanoid" id="A0A0D0DSK3"/>
<reference evidence="3" key="2">
    <citation type="submission" date="2015-01" db="EMBL/GenBank/DDBJ databases">
        <title>Evolutionary Origins and Diversification of the Mycorrhizal Mutualists.</title>
        <authorList>
            <consortium name="DOE Joint Genome Institute"/>
            <consortium name="Mycorrhizal Genomics Consortium"/>
            <person name="Kohler A."/>
            <person name="Kuo A."/>
            <person name="Nagy L.G."/>
            <person name="Floudas D."/>
            <person name="Copeland A."/>
            <person name="Barry K.W."/>
            <person name="Cichocki N."/>
            <person name="Veneault-Fourrey C."/>
            <person name="LaButti K."/>
            <person name="Lindquist E.A."/>
            <person name="Lipzen A."/>
            <person name="Lundell T."/>
            <person name="Morin E."/>
            <person name="Murat C."/>
            <person name="Riley R."/>
            <person name="Ohm R."/>
            <person name="Sun H."/>
            <person name="Tunlid A."/>
            <person name="Henrissat B."/>
            <person name="Grigoriev I.V."/>
            <person name="Hibbett D.S."/>
            <person name="Martin F."/>
        </authorList>
    </citation>
    <scope>NUCLEOTIDE SEQUENCE [LARGE SCALE GENOMIC DNA]</scope>
    <source>
        <strain evidence="3">Ve08.2h10</strain>
    </source>
</reference>
<organism evidence="2 3">
    <name type="scientific">Paxillus rubicundulus Ve08.2h10</name>
    <dbReference type="NCBI Taxonomy" id="930991"/>
    <lineage>
        <taxon>Eukaryota</taxon>
        <taxon>Fungi</taxon>
        <taxon>Dikarya</taxon>
        <taxon>Basidiomycota</taxon>
        <taxon>Agaricomycotina</taxon>
        <taxon>Agaricomycetes</taxon>
        <taxon>Agaricomycetidae</taxon>
        <taxon>Boletales</taxon>
        <taxon>Paxilineae</taxon>
        <taxon>Paxillaceae</taxon>
        <taxon>Paxillus</taxon>
    </lineage>
</organism>
<keyword evidence="3" id="KW-1185">Reference proteome</keyword>
<dbReference type="EMBL" id="KN824986">
    <property type="protein sequence ID" value="KIK96443.1"/>
    <property type="molecule type" value="Genomic_DNA"/>
</dbReference>
<dbReference type="CDD" id="cd09917">
    <property type="entry name" value="F-box_SF"/>
    <property type="match status" value="1"/>
</dbReference>
<evidence type="ECO:0000313" key="3">
    <source>
        <dbReference type="Proteomes" id="UP000054538"/>
    </source>
</evidence>
<name>A0A0D0DSK3_9AGAM</name>
<dbReference type="InterPro" id="IPR032675">
    <property type="entry name" value="LRR_dom_sf"/>
</dbReference>
<evidence type="ECO:0000256" key="1">
    <source>
        <dbReference type="SAM" id="MobiDB-lite"/>
    </source>
</evidence>
<dbReference type="OrthoDB" id="3270296at2759"/>